<reference evidence="11" key="2">
    <citation type="submission" date="2023-05" db="EMBL/GenBank/DDBJ databases">
        <authorList>
            <consortium name="Lawrence Berkeley National Laboratory"/>
            <person name="Steindorff A."/>
            <person name="Hensen N."/>
            <person name="Bonometti L."/>
            <person name="Westerberg I."/>
            <person name="Brannstrom I.O."/>
            <person name="Guillou S."/>
            <person name="Cros-Aarteil S."/>
            <person name="Calhoun S."/>
            <person name="Haridas S."/>
            <person name="Kuo A."/>
            <person name="Mondo S."/>
            <person name="Pangilinan J."/>
            <person name="Riley R."/>
            <person name="Labutti K."/>
            <person name="Andreopoulos B."/>
            <person name="Lipzen A."/>
            <person name="Chen C."/>
            <person name="Yanf M."/>
            <person name="Daum C."/>
            <person name="Ng V."/>
            <person name="Clum A."/>
            <person name="Ohm R."/>
            <person name="Martin F."/>
            <person name="Silar P."/>
            <person name="Natvig D."/>
            <person name="Lalanne C."/>
            <person name="Gautier V."/>
            <person name="Ament-Velasquez S.L."/>
            <person name="Kruys A."/>
            <person name="Hutchinson M.I."/>
            <person name="Powell A.J."/>
            <person name="Barry K."/>
            <person name="Miller A.N."/>
            <person name="Grigoriev I.V."/>
            <person name="Debuchy R."/>
            <person name="Gladieux P."/>
            <person name="Thoren M.H."/>
            <person name="Johannesson H."/>
        </authorList>
    </citation>
    <scope>NUCLEOTIDE SEQUENCE</scope>
    <source>
        <strain evidence="11">PSN309</strain>
    </source>
</reference>
<comment type="subcellular location">
    <subcellularLocation>
        <location evidence="1">Cell membrane</location>
        <topology evidence="1">Lipid-anchor</topology>
        <topology evidence="1">GPI-anchor</topology>
    </subcellularLocation>
</comment>
<evidence type="ECO:0000313" key="11">
    <source>
        <dbReference type="EMBL" id="KAK4184439.1"/>
    </source>
</evidence>
<evidence type="ECO:0000256" key="6">
    <source>
        <dbReference type="ARBA" id="ARBA00023180"/>
    </source>
</evidence>
<feature type="chain" id="PRO_5043039520" description="Copper acquisition factor BIM1-like domain-containing protein" evidence="9">
    <location>
        <begin position="19"/>
        <end position="254"/>
    </location>
</feature>
<evidence type="ECO:0000259" key="10">
    <source>
        <dbReference type="Pfam" id="PF20238"/>
    </source>
</evidence>
<keyword evidence="2" id="KW-1003">Cell membrane</keyword>
<evidence type="ECO:0000256" key="3">
    <source>
        <dbReference type="ARBA" id="ARBA00022622"/>
    </source>
</evidence>
<gene>
    <name evidence="11" type="ORF">QBC35DRAFT_506001</name>
</gene>
<proteinExistence type="predicted"/>
<feature type="signal peptide" evidence="9">
    <location>
        <begin position="1"/>
        <end position="18"/>
    </location>
</feature>
<comment type="caution">
    <text evidence="11">The sequence shown here is derived from an EMBL/GenBank/DDBJ whole genome shotgun (WGS) entry which is preliminary data.</text>
</comment>
<keyword evidence="7" id="KW-0449">Lipoprotein</keyword>
<feature type="region of interest" description="Disordered" evidence="8">
    <location>
        <begin position="191"/>
        <end position="228"/>
    </location>
</feature>
<evidence type="ECO:0000313" key="12">
    <source>
        <dbReference type="Proteomes" id="UP001302126"/>
    </source>
</evidence>
<evidence type="ECO:0000256" key="8">
    <source>
        <dbReference type="SAM" id="MobiDB-lite"/>
    </source>
</evidence>
<dbReference type="PANTHER" id="PTHR34992:SF10">
    <property type="entry name" value="COPPER ACQUISITION FACTOR BIM1-LIKE DOMAIN-CONTAINING PROTEIN"/>
    <property type="match status" value="1"/>
</dbReference>
<evidence type="ECO:0000256" key="4">
    <source>
        <dbReference type="ARBA" id="ARBA00022729"/>
    </source>
</evidence>
<reference evidence="11" key="1">
    <citation type="journal article" date="2023" name="Mol. Phylogenet. Evol.">
        <title>Genome-scale phylogeny and comparative genomics of the fungal order Sordariales.</title>
        <authorList>
            <person name="Hensen N."/>
            <person name="Bonometti L."/>
            <person name="Westerberg I."/>
            <person name="Brannstrom I.O."/>
            <person name="Guillou S."/>
            <person name="Cros-Aarteil S."/>
            <person name="Calhoun S."/>
            <person name="Haridas S."/>
            <person name="Kuo A."/>
            <person name="Mondo S."/>
            <person name="Pangilinan J."/>
            <person name="Riley R."/>
            <person name="LaButti K."/>
            <person name="Andreopoulos B."/>
            <person name="Lipzen A."/>
            <person name="Chen C."/>
            <person name="Yan M."/>
            <person name="Daum C."/>
            <person name="Ng V."/>
            <person name="Clum A."/>
            <person name="Steindorff A."/>
            <person name="Ohm R.A."/>
            <person name="Martin F."/>
            <person name="Silar P."/>
            <person name="Natvig D.O."/>
            <person name="Lalanne C."/>
            <person name="Gautier V."/>
            <person name="Ament-Velasquez S.L."/>
            <person name="Kruys A."/>
            <person name="Hutchinson M.I."/>
            <person name="Powell A.J."/>
            <person name="Barry K."/>
            <person name="Miller A.N."/>
            <person name="Grigoriev I.V."/>
            <person name="Debuchy R."/>
            <person name="Gladieux P."/>
            <person name="Hiltunen Thoren M."/>
            <person name="Johannesson H."/>
        </authorList>
    </citation>
    <scope>NUCLEOTIDE SEQUENCE</scope>
    <source>
        <strain evidence="11">PSN309</strain>
    </source>
</reference>
<dbReference type="GO" id="GO:0098552">
    <property type="term" value="C:side of membrane"/>
    <property type="evidence" value="ECO:0007669"/>
    <property type="project" value="UniProtKB-KW"/>
</dbReference>
<feature type="compositionally biased region" description="Low complexity" evidence="8">
    <location>
        <begin position="209"/>
        <end position="226"/>
    </location>
</feature>
<dbReference type="InterPro" id="IPR046530">
    <property type="entry name" value="BIM1-like_dom"/>
</dbReference>
<dbReference type="Proteomes" id="UP001302126">
    <property type="component" value="Unassembled WGS sequence"/>
</dbReference>
<protein>
    <recommendedName>
        <fullName evidence="10">Copper acquisition factor BIM1-like domain-containing protein</fullName>
    </recommendedName>
</protein>
<dbReference type="Pfam" id="PF20238">
    <property type="entry name" value="BIM1-like_dom"/>
    <property type="match status" value="1"/>
</dbReference>
<evidence type="ECO:0000256" key="5">
    <source>
        <dbReference type="ARBA" id="ARBA00023136"/>
    </source>
</evidence>
<evidence type="ECO:0000256" key="2">
    <source>
        <dbReference type="ARBA" id="ARBA00022475"/>
    </source>
</evidence>
<keyword evidence="12" id="KW-1185">Reference proteome</keyword>
<dbReference type="GO" id="GO:0005886">
    <property type="term" value="C:plasma membrane"/>
    <property type="evidence" value="ECO:0007669"/>
    <property type="project" value="UniProtKB-SubCell"/>
</dbReference>
<accession>A0AAN6WM78</accession>
<keyword evidence="4 9" id="KW-0732">Signal</keyword>
<dbReference type="InterPro" id="IPR046936">
    <property type="entry name" value="BIM1-like"/>
</dbReference>
<dbReference type="PANTHER" id="PTHR34992">
    <property type="entry name" value="HYPHAL ANASTAMOSIS-7 PROTEIN"/>
    <property type="match status" value="1"/>
</dbReference>
<evidence type="ECO:0000256" key="1">
    <source>
        <dbReference type="ARBA" id="ARBA00004609"/>
    </source>
</evidence>
<dbReference type="CDD" id="cd21176">
    <property type="entry name" value="LPMO_auxiliary-like"/>
    <property type="match status" value="1"/>
</dbReference>
<keyword evidence="3" id="KW-0336">GPI-anchor</keyword>
<evidence type="ECO:0000256" key="7">
    <source>
        <dbReference type="ARBA" id="ARBA00023288"/>
    </source>
</evidence>
<evidence type="ECO:0000256" key="9">
    <source>
        <dbReference type="SAM" id="SignalP"/>
    </source>
</evidence>
<keyword evidence="5" id="KW-0472">Membrane</keyword>
<dbReference type="AlphaFoldDB" id="A0AAN6WM78"/>
<name>A0AAN6WM78_9PEZI</name>
<dbReference type="EMBL" id="MU864489">
    <property type="protein sequence ID" value="KAK4184439.1"/>
    <property type="molecule type" value="Genomic_DNA"/>
</dbReference>
<feature type="domain" description="Copper acquisition factor BIM1-like" evidence="10">
    <location>
        <begin position="17"/>
        <end position="179"/>
    </location>
</feature>
<sequence length="254" mass="26996">MISTKLLVSAVLAHSVSAHVVLTYPLWRGNNLILNETHPWGMQWEYPCGGMNPTTNRSYWPLDGGAVALQPGWFKGHETALMYINLGLGETPTNYSFPLSFFHIRGPTNDPYPGSVCMPLVKIPEGIRGQIKSGDRASIQIVEAAKHGAGQFTCADIIFTDDLSLVPEVNATNCFNSTDIAVSAVTLPGEGNPTTGRIAGTDEPGGLESGLSTAPSASSSVLPSAGERLRGPGPGMALNMLTWAVGGYLVRPMW</sequence>
<keyword evidence="6" id="KW-0325">Glycoprotein</keyword>
<organism evidence="11 12">
    <name type="scientific">Podospora australis</name>
    <dbReference type="NCBI Taxonomy" id="1536484"/>
    <lineage>
        <taxon>Eukaryota</taxon>
        <taxon>Fungi</taxon>
        <taxon>Dikarya</taxon>
        <taxon>Ascomycota</taxon>
        <taxon>Pezizomycotina</taxon>
        <taxon>Sordariomycetes</taxon>
        <taxon>Sordariomycetidae</taxon>
        <taxon>Sordariales</taxon>
        <taxon>Podosporaceae</taxon>
        <taxon>Podospora</taxon>
    </lineage>
</organism>